<feature type="region of interest" description="Disordered" evidence="6">
    <location>
        <begin position="260"/>
        <end position="281"/>
    </location>
</feature>
<dbReference type="GO" id="GO:0055085">
    <property type="term" value="P:transmembrane transport"/>
    <property type="evidence" value="ECO:0007669"/>
    <property type="project" value="UniProtKB-ARBA"/>
</dbReference>
<dbReference type="InterPro" id="IPR050319">
    <property type="entry name" value="ABC_transp_ATP-bind"/>
</dbReference>
<dbReference type="NCBIfam" id="TIGR01727">
    <property type="entry name" value="oligo_HPY"/>
    <property type="match status" value="1"/>
</dbReference>
<sequence>MSLLELRNIVRRYGSAGGVFRPARTVSVLEEVSLTVERGRILGVVGESGCGKSTTGRVALGLEVPDAGEVLFDGQPMPKPDTREWRQMRARAQMVFQDPLGALDRRMTIAEQIAEPMVIHRIGTPGTRKERVAELLTAVGLRPDQGRSHPLQLSGGQRQRAVLARALATTPELLVCDEPVSALDVSIQAQVVNILLRLQREFGLGMMFISHDLKLVGNIADEVAVMYLGRVVEKGSPEQLFSDPQHPYTQVLVASIPDPFRRRPRPALKGEPPDPSHRPAGCPFHPRCTIATDLCSTELPVLRRVSGRQMAACHFVGAATTDPLEVPA</sequence>
<dbReference type="InterPro" id="IPR027417">
    <property type="entry name" value="P-loop_NTPase"/>
</dbReference>
<dbReference type="PANTHER" id="PTHR43776:SF7">
    <property type="entry name" value="D,D-DIPEPTIDE TRANSPORT ATP-BINDING PROTEIN DDPF-RELATED"/>
    <property type="match status" value="1"/>
</dbReference>
<dbReference type="SMART" id="SM00382">
    <property type="entry name" value="AAA"/>
    <property type="match status" value="1"/>
</dbReference>
<dbReference type="Gene3D" id="3.40.50.300">
    <property type="entry name" value="P-loop containing nucleotide triphosphate hydrolases"/>
    <property type="match status" value="1"/>
</dbReference>
<gene>
    <name evidence="8" type="ORF">ICN82_08000</name>
</gene>
<dbReference type="PROSITE" id="PS00211">
    <property type="entry name" value="ABC_TRANSPORTER_1"/>
    <property type="match status" value="1"/>
</dbReference>
<dbReference type="InterPro" id="IPR003439">
    <property type="entry name" value="ABC_transporter-like_ATP-bd"/>
</dbReference>
<dbReference type="GO" id="GO:0016887">
    <property type="term" value="F:ATP hydrolysis activity"/>
    <property type="evidence" value="ECO:0007669"/>
    <property type="project" value="InterPro"/>
</dbReference>
<dbReference type="GO" id="GO:0015833">
    <property type="term" value="P:peptide transport"/>
    <property type="evidence" value="ECO:0007669"/>
    <property type="project" value="InterPro"/>
</dbReference>
<dbReference type="InterPro" id="IPR013563">
    <property type="entry name" value="Oligopep_ABC_C"/>
</dbReference>
<keyword evidence="9" id="KW-1185">Reference proteome</keyword>
<keyword evidence="5 8" id="KW-0067">ATP-binding</keyword>
<proteinExistence type="inferred from homology"/>
<dbReference type="FunFam" id="3.40.50.300:FF:000016">
    <property type="entry name" value="Oligopeptide ABC transporter ATP-binding component"/>
    <property type="match status" value="1"/>
</dbReference>
<dbReference type="InterPro" id="IPR017871">
    <property type="entry name" value="ABC_transporter-like_CS"/>
</dbReference>
<evidence type="ECO:0000313" key="8">
    <source>
        <dbReference type="EMBL" id="MBE3638141.1"/>
    </source>
</evidence>
<dbReference type="PROSITE" id="PS50893">
    <property type="entry name" value="ABC_TRANSPORTER_2"/>
    <property type="match status" value="1"/>
</dbReference>
<evidence type="ECO:0000256" key="5">
    <source>
        <dbReference type="ARBA" id="ARBA00022840"/>
    </source>
</evidence>
<dbReference type="Proteomes" id="UP000609121">
    <property type="component" value="Unassembled WGS sequence"/>
</dbReference>
<dbReference type="GO" id="GO:0005524">
    <property type="term" value="F:ATP binding"/>
    <property type="evidence" value="ECO:0007669"/>
    <property type="project" value="UniProtKB-KW"/>
</dbReference>
<protein>
    <submittedName>
        <fullName evidence="8">ATP-binding cassette domain-containing protein</fullName>
    </submittedName>
</protein>
<dbReference type="CDD" id="cd03257">
    <property type="entry name" value="ABC_NikE_OppD_transporters"/>
    <property type="match status" value="1"/>
</dbReference>
<feature type="domain" description="ABC transporter" evidence="7">
    <location>
        <begin position="4"/>
        <end position="253"/>
    </location>
</feature>
<organism evidence="8 9">
    <name type="scientific">Mangrovicoccus algicola</name>
    <dbReference type="NCBI Taxonomy" id="2771008"/>
    <lineage>
        <taxon>Bacteria</taxon>
        <taxon>Pseudomonadati</taxon>
        <taxon>Pseudomonadota</taxon>
        <taxon>Alphaproteobacteria</taxon>
        <taxon>Rhodobacterales</taxon>
        <taxon>Paracoccaceae</taxon>
        <taxon>Mangrovicoccus</taxon>
    </lineage>
</organism>
<name>A0A8J6Z917_9RHOB</name>
<dbReference type="AlphaFoldDB" id="A0A8J6Z917"/>
<comment type="subcellular location">
    <subcellularLocation>
        <location evidence="1">Cell inner membrane</location>
        <topology evidence="1">Peripheral membrane protein</topology>
    </subcellularLocation>
</comment>
<evidence type="ECO:0000259" key="7">
    <source>
        <dbReference type="PROSITE" id="PS50893"/>
    </source>
</evidence>
<evidence type="ECO:0000256" key="6">
    <source>
        <dbReference type="SAM" id="MobiDB-lite"/>
    </source>
</evidence>
<dbReference type="GO" id="GO:0005886">
    <property type="term" value="C:plasma membrane"/>
    <property type="evidence" value="ECO:0007669"/>
    <property type="project" value="UniProtKB-SubCell"/>
</dbReference>
<accession>A0A8J6Z917</accession>
<dbReference type="RefSeq" id="WP_193181522.1">
    <property type="nucleotide sequence ID" value="NZ_JACVXA010000016.1"/>
</dbReference>
<dbReference type="Pfam" id="PF08352">
    <property type="entry name" value="oligo_HPY"/>
    <property type="match status" value="1"/>
</dbReference>
<reference evidence="8" key="1">
    <citation type="submission" date="2020-09" db="EMBL/GenBank/DDBJ databases">
        <title>A novel bacterium of genus Mangrovicoccus, isolated from South China Sea.</title>
        <authorList>
            <person name="Huang H."/>
            <person name="Mo K."/>
            <person name="Hu Y."/>
        </authorList>
    </citation>
    <scope>NUCLEOTIDE SEQUENCE</scope>
    <source>
        <strain evidence="8">HB182678</strain>
    </source>
</reference>
<evidence type="ECO:0000256" key="3">
    <source>
        <dbReference type="ARBA" id="ARBA00022448"/>
    </source>
</evidence>
<evidence type="ECO:0000256" key="1">
    <source>
        <dbReference type="ARBA" id="ARBA00004417"/>
    </source>
</evidence>
<evidence type="ECO:0000256" key="4">
    <source>
        <dbReference type="ARBA" id="ARBA00022741"/>
    </source>
</evidence>
<evidence type="ECO:0000313" key="9">
    <source>
        <dbReference type="Proteomes" id="UP000609121"/>
    </source>
</evidence>
<dbReference type="EMBL" id="JACVXA010000016">
    <property type="protein sequence ID" value="MBE3638141.1"/>
    <property type="molecule type" value="Genomic_DNA"/>
</dbReference>
<keyword evidence="3" id="KW-0813">Transport</keyword>
<evidence type="ECO:0000256" key="2">
    <source>
        <dbReference type="ARBA" id="ARBA00005417"/>
    </source>
</evidence>
<comment type="caution">
    <text evidence="8">The sequence shown here is derived from an EMBL/GenBank/DDBJ whole genome shotgun (WGS) entry which is preliminary data.</text>
</comment>
<dbReference type="Pfam" id="PF00005">
    <property type="entry name" value="ABC_tran"/>
    <property type="match status" value="1"/>
</dbReference>
<dbReference type="PANTHER" id="PTHR43776">
    <property type="entry name" value="TRANSPORT ATP-BINDING PROTEIN"/>
    <property type="match status" value="1"/>
</dbReference>
<keyword evidence="4" id="KW-0547">Nucleotide-binding</keyword>
<dbReference type="InterPro" id="IPR003593">
    <property type="entry name" value="AAA+_ATPase"/>
</dbReference>
<dbReference type="SUPFAM" id="SSF52540">
    <property type="entry name" value="P-loop containing nucleoside triphosphate hydrolases"/>
    <property type="match status" value="1"/>
</dbReference>
<comment type="similarity">
    <text evidence="2">Belongs to the ABC transporter superfamily.</text>
</comment>